<protein>
    <recommendedName>
        <fullName evidence="3">VOC domain-containing protein</fullName>
    </recommendedName>
</protein>
<keyword evidence="2" id="KW-1185">Reference proteome</keyword>
<sequence length="113" mass="11782">MSDLQCAATLLLVPDGQVEDFARSLAGARIGHVWTGTSDRATGSGELLATDLGVGVTARSELDDPQQIDLALGEIADEHRGETVVVVVPGGAVTEIVIDSDGWRRQAWGADQG</sequence>
<name>A0ABZ0ZLD2_9ACTN</name>
<organism evidence="1 2">
    <name type="scientific">Nocardioides bizhenqiangii</name>
    <dbReference type="NCBI Taxonomy" id="3095076"/>
    <lineage>
        <taxon>Bacteria</taxon>
        <taxon>Bacillati</taxon>
        <taxon>Actinomycetota</taxon>
        <taxon>Actinomycetes</taxon>
        <taxon>Propionibacteriales</taxon>
        <taxon>Nocardioidaceae</taxon>
        <taxon>Nocardioides</taxon>
    </lineage>
</organism>
<proteinExistence type="predicted"/>
<reference evidence="2" key="1">
    <citation type="submission" date="2023-12" db="EMBL/GenBank/DDBJ databases">
        <title>Novel species in genus Nocardioides.</title>
        <authorList>
            <person name="Zhou H."/>
        </authorList>
    </citation>
    <scope>NUCLEOTIDE SEQUENCE [LARGE SCALE GENOMIC DNA]</scope>
    <source>
        <strain evidence="2">HM61</strain>
    </source>
</reference>
<evidence type="ECO:0000313" key="1">
    <source>
        <dbReference type="EMBL" id="WQQ25134.1"/>
    </source>
</evidence>
<dbReference type="EMBL" id="CP141059">
    <property type="protein sequence ID" value="WQQ25134.1"/>
    <property type="molecule type" value="Genomic_DNA"/>
</dbReference>
<dbReference type="Proteomes" id="UP001327225">
    <property type="component" value="Chromosome"/>
</dbReference>
<gene>
    <name evidence="1" type="ORF">SHK19_14305</name>
</gene>
<evidence type="ECO:0000313" key="2">
    <source>
        <dbReference type="Proteomes" id="UP001327225"/>
    </source>
</evidence>
<evidence type="ECO:0008006" key="3">
    <source>
        <dbReference type="Google" id="ProtNLM"/>
    </source>
</evidence>
<dbReference type="RefSeq" id="WP_322936626.1">
    <property type="nucleotide sequence ID" value="NZ_CP141059.1"/>
</dbReference>
<accession>A0ABZ0ZLD2</accession>